<organism evidence="1 2">
    <name type="scientific">Elysia marginata</name>
    <dbReference type="NCBI Taxonomy" id="1093978"/>
    <lineage>
        <taxon>Eukaryota</taxon>
        <taxon>Metazoa</taxon>
        <taxon>Spiralia</taxon>
        <taxon>Lophotrochozoa</taxon>
        <taxon>Mollusca</taxon>
        <taxon>Gastropoda</taxon>
        <taxon>Heterobranchia</taxon>
        <taxon>Euthyneura</taxon>
        <taxon>Panpulmonata</taxon>
        <taxon>Sacoglossa</taxon>
        <taxon>Placobranchoidea</taxon>
        <taxon>Plakobranchidae</taxon>
        <taxon>Elysia</taxon>
    </lineage>
</organism>
<protein>
    <recommendedName>
        <fullName evidence="3">Sema domain-containing protein</fullName>
    </recommendedName>
</protein>
<reference evidence="1 2" key="1">
    <citation type="journal article" date="2021" name="Elife">
        <title>Chloroplast acquisition without the gene transfer in kleptoplastic sea slugs, Plakobranchus ocellatus.</title>
        <authorList>
            <person name="Maeda T."/>
            <person name="Takahashi S."/>
            <person name="Yoshida T."/>
            <person name="Shimamura S."/>
            <person name="Takaki Y."/>
            <person name="Nagai Y."/>
            <person name="Toyoda A."/>
            <person name="Suzuki Y."/>
            <person name="Arimoto A."/>
            <person name="Ishii H."/>
            <person name="Satoh N."/>
            <person name="Nishiyama T."/>
            <person name="Hasebe M."/>
            <person name="Maruyama T."/>
            <person name="Minagawa J."/>
            <person name="Obokata J."/>
            <person name="Shigenobu S."/>
        </authorList>
    </citation>
    <scope>NUCLEOTIDE SEQUENCE [LARGE SCALE GENOMIC DNA]</scope>
</reference>
<keyword evidence="2" id="KW-1185">Reference proteome</keyword>
<dbReference type="EMBL" id="BMAT01011459">
    <property type="protein sequence ID" value="GFR73125.1"/>
    <property type="molecule type" value="Genomic_DNA"/>
</dbReference>
<evidence type="ECO:0008006" key="3">
    <source>
        <dbReference type="Google" id="ProtNLM"/>
    </source>
</evidence>
<dbReference type="Proteomes" id="UP000762676">
    <property type="component" value="Unassembled WGS sequence"/>
</dbReference>
<proteinExistence type="predicted"/>
<accession>A0AAV4FJU5</accession>
<gene>
    <name evidence="1" type="ORF">ElyMa_005721900</name>
</gene>
<evidence type="ECO:0000313" key="2">
    <source>
        <dbReference type="Proteomes" id="UP000762676"/>
    </source>
</evidence>
<evidence type="ECO:0000313" key="1">
    <source>
        <dbReference type="EMBL" id="GFR73125.1"/>
    </source>
</evidence>
<sequence length="94" mass="10255">MAFGTIESVLPHCDVRSACIHHNQSHYPDTGPTRLNSKSTMPDTVLLVGSAANTNFRVLGLTRPGIEPRTSRSLSECLDVRPQGRSNGVRKKVL</sequence>
<dbReference type="AlphaFoldDB" id="A0AAV4FJU5"/>
<name>A0AAV4FJU5_9GAST</name>
<comment type="caution">
    <text evidence="1">The sequence shown here is derived from an EMBL/GenBank/DDBJ whole genome shotgun (WGS) entry which is preliminary data.</text>
</comment>